<sequence>MKRFGEYMHLRVRKQTSLNKDLRRMAIKMLGSANYPRDPVEDERTVAKFERMLRHAYVIETCESGHPGRHVWSFDDWFEQRCQFLAAFVELFFYLGNFGFLFALMTFQFANLQRGEEDVQVRSAAAWQGFAFTLSGLFLIACFVPLLVGSSAMWRLWRDGPWAFMMTFFMTTTNRPVRFDTVDVFQQADELFHEIDQDGNNALSVDELKAAAARARWKSSQTVMRSDGGAGVGTKQPSPSPVSSVRSEVGGRGCRRVWNGNSQRNDPTSVSTKRAFSGLSFRSLLPRTRRELSCMRLQHGFSNLQWRQQRQPPPRAAQPSAHCAAVPSVSQVSATTACVGKGAYSGRGEGGWSDEARLTAMEEAEDKAVLAAAVPRVGSPVEKPVMADEAEPTVRMGQACARPSGAPSSGVPHPSLNGPPPALSQPHAPLHGSVALHASHPPTTTANSANGLANGGIGDGTARVDTVRRGSLTHEQGQQALGHSPSLGDLLTDRSPSSSSGRRAPLESYCSGEESFRRRDVSEQSDPFNEVRRRSQPFPLSPRGDDQEEVREKETAAALALLETIIHRMQGTLQEELREQRLRKLKHLLRPGRPLPLSERASGLKWVQRDTKPLVGTRLRNRALERALLKQTEFSREEWRAFRIEQLRFGHYVKSGDAYFKPVSPDNTEVEVTKKRWDEQIAEWLF</sequence>
<evidence type="ECO:0000256" key="1">
    <source>
        <dbReference type="SAM" id="MobiDB-lite"/>
    </source>
</evidence>
<feature type="compositionally biased region" description="Polar residues" evidence="1">
    <location>
        <begin position="259"/>
        <end position="273"/>
    </location>
</feature>
<gene>
    <name evidence="4" type="ORF">CBRE1094_LOCUS22414</name>
</gene>
<dbReference type="InterPro" id="IPR002048">
    <property type="entry name" value="EF_hand_dom"/>
</dbReference>
<feature type="region of interest" description="Disordered" evidence="1">
    <location>
        <begin position="390"/>
        <end position="550"/>
    </location>
</feature>
<dbReference type="GO" id="GO:0005509">
    <property type="term" value="F:calcium ion binding"/>
    <property type="evidence" value="ECO:0007669"/>
    <property type="project" value="InterPro"/>
</dbReference>
<feature type="transmembrane region" description="Helical" evidence="2">
    <location>
        <begin position="125"/>
        <end position="148"/>
    </location>
</feature>
<name>A0A7S2E3N4_9EUKA</name>
<proteinExistence type="predicted"/>
<organism evidence="4">
    <name type="scientific">Haptolina brevifila</name>
    <dbReference type="NCBI Taxonomy" id="156173"/>
    <lineage>
        <taxon>Eukaryota</taxon>
        <taxon>Haptista</taxon>
        <taxon>Haptophyta</taxon>
        <taxon>Prymnesiophyceae</taxon>
        <taxon>Prymnesiales</taxon>
        <taxon>Prymnesiaceae</taxon>
        <taxon>Haptolina</taxon>
    </lineage>
</organism>
<keyword evidence="2" id="KW-0812">Transmembrane</keyword>
<evidence type="ECO:0000259" key="3">
    <source>
        <dbReference type="PROSITE" id="PS50222"/>
    </source>
</evidence>
<feature type="region of interest" description="Disordered" evidence="1">
    <location>
        <begin position="221"/>
        <end position="273"/>
    </location>
</feature>
<feature type="domain" description="EF-hand" evidence="3">
    <location>
        <begin position="183"/>
        <end position="218"/>
    </location>
</feature>
<dbReference type="EMBL" id="HBGU01041182">
    <property type="protein sequence ID" value="CAD9470451.1"/>
    <property type="molecule type" value="Transcribed_RNA"/>
</dbReference>
<keyword evidence="2" id="KW-0472">Membrane</keyword>
<dbReference type="AlphaFoldDB" id="A0A7S2E3N4"/>
<keyword evidence="2" id="KW-1133">Transmembrane helix</keyword>
<evidence type="ECO:0000256" key="2">
    <source>
        <dbReference type="SAM" id="Phobius"/>
    </source>
</evidence>
<feature type="transmembrane region" description="Helical" evidence="2">
    <location>
        <begin position="84"/>
        <end position="105"/>
    </location>
</feature>
<feature type="compositionally biased region" description="Low complexity" evidence="1">
    <location>
        <begin position="494"/>
        <end position="503"/>
    </location>
</feature>
<accession>A0A7S2E3N4</accession>
<dbReference type="PROSITE" id="PS50222">
    <property type="entry name" value="EF_HAND_2"/>
    <property type="match status" value="1"/>
</dbReference>
<reference evidence="4" key="1">
    <citation type="submission" date="2021-01" db="EMBL/GenBank/DDBJ databases">
        <authorList>
            <person name="Corre E."/>
            <person name="Pelletier E."/>
            <person name="Niang G."/>
            <person name="Scheremetjew M."/>
            <person name="Finn R."/>
            <person name="Kale V."/>
            <person name="Holt S."/>
            <person name="Cochrane G."/>
            <person name="Meng A."/>
            <person name="Brown T."/>
            <person name="Cohen L."/>
        </authorList>
    </citation>
    <scope>NUCLEOTIDE SEQUENCE</scope>
    <source>
        <strain evidence="4">UTEX LB 985</strain>
    </source>
</reference>
<protein>
    <recommendedName>
        <fullName evidence="3">EF-hand domain-containing protein</fullName>
    </recommendedName>
</protein>
<evidence type="ECO:0000313" key="4">
    <source>
        <dbReference type="EMBL" id="CAD9470451.1"/>
    </source>
</evidence>
<dbReference type="InterPro" id="IPR018247">
    <property type="entry name" value="EF_Hand_1_Ca_BS"/>
</dbReference>
<dbReference type="PROSITE" id="PS00018">
    <property type="entry name" value="EF_HAND_1"/>
    <property type="match status" value="1"/>
</dbReference>
<feature type="compositionally biased region" description="Polar residues" evidence="1">
    <location>
        <begin position="441"/>
        <end position="451"/>
    </location>
</feature>